<sequence length="27" mass="2923">MQTNVQIDSKNLSSSDHLKRGGTYGAD</sequence>
<comment type="caution">
    <text evidence="2">The sequence shown here is derived from an EMBL/GenBank/DDBJ whole genome shotgun (WGS) entry which is preliminary data.</text>
</comment>
<keyword evidence="3" id="KW-1185">Reference proteome</keyword>
<accession>A0A9Q0MVN9</accession>
<evidence type="ECO:0000256" key="1">
    <source>
        <dbReference type="SAM" id="MobiDB-lite"/>
    </source>
</evidence>
<organism evidence="2 3">
    <name type="scientific">Pseudolycoriella hygida</name>
    <dbReference type="NCBI Taxonomy" id="35572"/>
    <lineage>
        <taxon>Eukaryota</taxon>
        <taxon>Metazoa</taxon>
        <taxon>Ecdysozoa</taxon>
        <taxon>Arthropoda</taxon>
        <taxon>Hexapoda</taxon>
        <taxon>Insecta</taxon>
        <taxon>Pterygota</taxon>
        <taxon>Neoptera</taxon>
        <taxon>Endopterygota</taxon>
        <taxon>Diptera</taxon>
        <taxon>Nematocera</taxon>
        <taxon>Sciaroidea</taxon>
        <taxon>Sciaridae</taxon>
        <taxon>Pseudolycoriella</taxon>
    </lineage>
</organism>
<evidence type="ECO:0000313" key="3">
    <source>
        <dbReference type="Proteomes" id="UP001151699"/>
    </source>
</evidence>
<proteinExistence type="predicted"/>
<dbReference type="Proteomes" id="UP001151699">
    <property type="component" value="Chromosome X"/>
</dbReference>
<reference evidence="2" key="1">
    <citation type="submission" date="2022-07" db="EMBL/GenBank/DDBJ databases">
        <authorList>
            <person name="Trinca V."/>
            <person name="Uliana J.V.C."/>
            <person name="Torres T.T."/>
            <person name="Ward R.J."/>
            <person name="Monesi N."/>
        </authorList>
    </citation>
    <scope>NUCLEOTIDE SEQUENCE</scope>
    <source>
        <strain evidence="2">HSMRA1968</strain>
        <tissue evidence="2">Whole embryos</tissue>
    </source>
</reference>
<name>A0A9Q0MVN9_9DIPT</name>
<feature type="compositionally biased region" description="Polar residues" evidence="1">
    <location>
        <begin position="1"/>
        <end position="15"/>
    </location>
</feature>
<dbReference type="EMBL" id="WJQU01000003">
    <property type="protein sequence ID" value="KAJ6637362.1"/>
    <property type="molecule type" value="Genomic_DNA"/>
</dbReference>
<evidence type="ECO:0000313" key="2">
    <source>
        <dbReference type="EMBL" id="KAJ6637362.1"/>
    </source>
</evidence>
<gene>
    <name evidence="2" type="ORF">Bhyg_10092</name>
</gene>
<protein>
    <submittedName>
        <fullName evidence="2">Uncharacterized protein</fullName>
    </submittedName>
</protein>
<feature type="region of interest" description="Disordered" evidence="1">
    <location>
        <begin position="1"/>
        <end position="27"/>
    </location>
</feature>
<dbReference type="AlphaFoldDB" id="A0A9Q0MVN9"/>